<dbReference type="EMBL" id="JABSTU010000010">
    <property type="protein sequence ID" value="KAH8018331.1"/>
    <property type="molecule type" value="Genomic_DNA"/>
</dbReference>
<dbReference type="AlphaFoldDB" id="A0A9J6D8A7"/>
<feature type="region of interest" description="Disordered" evidence="1">
    <location>
        <begin position="1"/>
        <end position="61"/>
    </location>
</feature>
<gene>
    <name evidence="2" type="ORF">HPB51_002779</name>
</gene>
<evidence type="ECO:0000256" key="1">
    <source>
        <dbReference type="SAM" id="MobiDB-lite"/>
    </source>
</evidence>
<evidence type="ECO:0000313" key="3">
    <source>
        <dbReference type="Proteomes" id="UP000821866"/>
    </source>
</evidence>
<proteinExistence type="predicted"/>
<protein>
    <submittedName>
        <fullName evidence="2">Uncharacterized protein</fullName>
    </submittedName>
</protein>
<sequence length="180" mass="19947">MRTVASTKGVPCETEAGSSRPDGVIEQIDELETTLEPQQEHYFSDVEREDDKGSPKCSEDITLLKPDSTAREGELLLKVFPTDSVGNASEGEKVQFEAVIGVQIGTGSVDDRFEEKSNPSSINRASVVLETCLLQRHVNDRPEAKNYPEIQKDTNFQEFRSVEGPASGFDALAYHNWKLI</sequence>
<dbReference type="Proteomes" id="UP000821866">
    <property type="component" value="Chromosome 8"/>
</dbReference>
<name>A0A9J6D8A7_RHIMP</name>
<evidence type="ECO:0000313" key="2">
    <source>
        <dbReference type="EMBL" id="KAH8018331.1"/>
    </source>
</evidence>
<keyword evidence="3" id="KW-1185">Reference proteome</keyword>
<comment type="caution">
    <text evidence="2">The sequence shown here is derived from an EMBL/GenBank/DDBJ whole genome shotgun (WGS) entry which is preliminary data.</text>
</comment>
<feature type="compositionally biased region" description="Basic and acidic residues" evidence="1">
    <location>
        <begin position="38"/>
        <end position="59"/>
    </location>
</feature>
<organism evidence="2 3">
    <name type="scientific">Rhipicephalus microplus</name>
    <name type="common">Cattle tick</name>
    <name type="synonym">Boophilus microplus</name>
    <dbReference type="NCBI Taxonomy" id="6941"/>
    <lineage>
        <taxon>Eukaryota</taxon>
        <taxon>Metazoa</taxon>
        <taxon>Ecdysozoa</taxon>
        <taxon>Arthropoda</taxon>
        <taxon>Chelicerata</taxon>
        <taxon>Arachnida</taxon>
        <taxon>Acari</taxon>
        <taxon>Parasitiformes</taxon>
        <taxon>Ixodida</taxon>
        <taxon>Ixodoidea</taxon>
        <taxon>Ixodidae</taxon>
        <taxon>Rhipicephalinae</taxon>
        <taxon>Rhipicephalus</taxon>
        <taxon>Boophilus</taxon>
    </lineage>
</organism>
<reference evidence="2" key="1">
    <citation type="journal article" date="2020" name="Cell">
        <title>Large-Scale Comparative Analyses of Tick Genomes Elucidate Their Genetic Diversity and Vector Capacities.</title>
        <authorList>
            <consortium name="Tick Genome and Microbiome Consortium (TIGMIC)"/>
            <person name="Jia N."/>
            <person name="Wang J."/>
            <person name="Shi W."/>
            <person name="Du L."/>
            <person name="Sun Y."/>
            <person name="Zhan W."/>
            <person name="Jiang J.F."/>
            <person name="Wang Q."/>
            <person name="Zhang B."/>
            <person name="Ji P."/>
            <person name="Bell-Sakyi L."/>
            <person name="Cui X.M."/>
            <person name="Yuan T.T."/>
            <person name="Jiang B.G."/>
            <person name="Yang W.F."/>
            <person name="Lam T.T."/>
            <person name="Chang Q.C."/>
            <person name="Ding S.J."/>
            <person name="Wang X.J."/>
            <person name="Zhu J.G."/>
            <person name="Ruan X.D."/>
            <person name="Zhao L."/>
            <person name="Wei J.T."/>
            <person name="Ye R.Z."/>
            <person name="Que T.C."/>
            <person name="Du C.H."/>
            <person name="Zhou Y.H."/>
            <person name="Cheng J.X."/>
            <person name="Dai P.F."/>
            <person name="Guo W.B."/>
            <person name="Han X.H."/>
            <person name="Huang E.J."/>
            <person name="Li L.F."/>
            <person name="Wei W."/>
            <person name="Gao Y.C."/>
            <person name="Liu J.Z."/>
            <person name="Shao H.Z."/>
            <person name="Wang X."/>
            <person name="Wang C.C."/>
            <person name="Yang T.C."/>
            <person name="Huo Q.B."/>
            <person name="Li W."/>
            <person name="Chen H.Y."/>
            <person name="Chen S.E."/>
            <person name="Zhou L.G."/>
            <person name="Ni X.B."/>
            <person name="Tian J.H."/>
            <person name="Sheng Y."/>
            <person name="Liu T."/>
            <person name="Pan Y.S."/>
            <person name="Xia L.Y."/>
            <person name="Li J."/>
            <person name="Zhao F."/>
            <person name="Cao W.C."/>
        </authorList>
    </citation>
    <scope>NUCLEOTIDE SEQUENCE</scope>
    <source>
        <strain evidence="2">Rmic-2018</strain>
    </source>
</reference>
<reference evidence="2" key="2">
    <citation type="submission" date="2021-09" db="EMBL/GenBank/DDBJ databases">
        <authorList>
            <person name="Jia N."/>
            <person name="Wang J."/>
            <person name="Shi W."/>
            <person name="Du L."/>
            <person name="Sun Y."/>
            <person name="Zhan W."/>
            <person name="Jiang J."/>
            <person name="Wang Q."/>
            <person name="Zhang B."/>
            <person name="Ji P."/>
            <person name="Sakyi L.B."/>
            <person name="Cui X."/>
            <person name="Yuan T."/>
            <person name="Jiang B."/>
            <person name="Yang W."/>
            <person name="Lam T.T.-Y."/>
            <person name="Chang Q."/>
            <person name="Ding S."/>
            <person name="Wang X."/>
            <person name="Zhu J."/>
            <person name="Ruan X."/>
            <person name="Zhao L."/>
            <person name="Wei J."/>
            <person name="Que T."/>
            <person name="Du C."/>
            <person name="Cheng J."/>
            <person name="Dai P."/>
            <person name="Han X."/>
            <person name="Huang E."/>
            <person name="Gao Y."/>
            <person name="Liu J."/>
            <person name="Shao H."/>
            <person name="Ye R."/>
            <person name="Li L."/>
            <person name="Wei W."/>
            <person name="Wang X."/>
            <person name="Wang C."/>
            <person name="Huo Q."/>
            <person name="Li W."/>
            <person name="Guo W."/>
            <person name="Chen H."/>
            <person name="Chen S."/>
            <person name="Zhou L."/>
            <person name="Zhou L."/>
            <person name="Ni X."/>
            <person name="Tian J."/>
            <person name="Zhou Y."/>
            <person name="Sheng Y."/>
            <person name="Liu T."/>
            <person name="Pan Y."/>
            <person name="Xia L."/>
            <person name="Li J."/>
            <person name="Zhao F."/>
            <person name="Cao W."/>
        </authorList>
    </citation>
    <scope>NUCLEOTIDE SEQUENCE</scope>
    <source>
        <strain evidence="2">Rmic-2018</strain>
        <tissue evidence="2">Larvae</tissue>
    </source>
</reference>
<accession>A0A9J6D8A7</accession>